<dbReference type="PANTHER" id="PTHR43130">
    <property type="entry name" value="ARAC-FAMILY TRANSCRIPTIONAL REGULATOR"/>
    <property type="match status" value="1"/>
</dbReference>
<sequence length="338" mass="37014">MTTIDYFSPTFLLVASIQMKPPLQHSPHKVVCLVVPGVLSFDLATACETFRFATHENGLPCYQVAVCAEQDEMDAGPFSLRIRHNLAILKTADTIIVPGVHTPQRALTPGVTEALRTALMRGTRIASICTGAFVLAETGLLDGLCATTHWAAAADLQRLYPKINVDPRVLFVDNGQVLTSAGAAAGLDLCLYMIRRDFGVAVASQVARLSVVPLQREGGQAQFIPPKPQGADRSLQPLLTWALANLHKPLSLVLLARQAHTSPRTLHRRFHEQYGESPAQWIIRARVRRAQELLERSGLTVEQIVGEVGLGSAANFRLQFQRIVGVSPRQYRKNFGDS</sequence>
<dbReference type="InterPro" id="IPR029062">
    <property type="entry name" value="Class_I_gatase-like"/>
</dbReference>
<keyword evidence="2" id="KW-0804">Transcription</keyword>
<dbReference type="Pfam" id="PF01965">
    <property type="entry name" value="DJ-1_PfpI"/>
    <property type="match status" value="1"/>
</dbReference>
<feature type="domain" description="HTH araC/xylS-type" evidence="3">
    <location>
        <begin position="236"/>
        <end position="334"/>
    </location>
</feature>
<dbReference type="Gene3D" id="1.10.10.60">
    <property type="entry name" value="Homeodomain-like"/>
    <property type="match status" value="1"/>
</dbReference>
<dbReference type="GO" id="GO:0043565">
    <property type="term" value="F:sequence-specific DNA binding"/>
    <property type="evidence" value="ECO:0007669"/>
    <property type="project" value="InterPro"/>
</dbReference>
<evidence type="ECO:0000256" key="2">
    <source>
        <dbReference type="ARBA" id="ARBA00023163"/>
    </source>
</evidence>
<dbReference type="SUPFAM" id="SSF52317">
    <property type="entry name" value="Class I glutamine amidotransferase-like"/>
    <property type="match status" value="1"/>
</dbReference>
<dbReference type="PANTHER" id="PTHR43130:SF3">
    <property type="entry name" value="HTH-TYPE TRANSCRIPTIONAL REGULATOR RV1931C"/>
    <property type="match status" value="1"/>
</dbReference>
<dbReference type="EMBL" id="UFQC01000028">
    <property type="protein sequence ID" value="SSW71247.1"/>
    <property type="molecule type" value="Genomic_DNA"/>
</dbReference>
<dbReference type="InterPro" id="IPR002818">
    <property type="entry name" value="DJ-1/PfpI"/>
</dbReference>
<gene>
    <name evidence="4" type="primary">cdhR_8</name>
    <name evidence="4" type="ORF">AVE30378_04474</name>
</gene>
<dbReference type="Gene3D" id="3.40.50.880">
    <property type="match status" value="1"/>
</dbReference>
<dbReference type="AlphaFoldDB" id="A0A446CTQ7"/>
<organism evidence="4 5">
    <name type="scientific">Achromobacter veterisilvae</name>
    <dbReference type="NCBI Taxonomy" id="2069367"/>
    <lineage>
        <taxon>Bacteria</taxon>
        <taxon>Pseudomonadati</taxon>
        <taxon>Pseudomonadota</taxon>
        <taxon>Betaproteobacteria</taxon>
        <taxon>Burkholderiales</taxon>
        <taxon>Alcaligenaceae</taxon>
        <taxon>Achromobacter</taxon>
    </lineage>
</organism>
<dbReference type="Proteomes" id="UP000289465">
    <property type="component" value="Unassembled WGS sequence"/>
</dbReference>
<dbReference type="GO" id="GO:0003700">
    <property type="term" value="F:DNA-binding transcription factor activity"/>
    <property type="evidence" value="ECO:0007669"/>
    <property type="project" value="InterPro"/>
</dbReference>
<dbReference type="SUPFAM" id="SSF46689">
    <property type="entry name" value="Homeodomain-like"/>
    <property type="match status" value="2"/>
</dbReference>
<dbReference type="InterPro" id="IPR009057">
    <property type="entry name" value="Homeodomain-like_sf"/>
</dbReference>
<dbReference type="SMART" id="SM00342">
    <property type="entry name" value="HTH_ARAC"/>
    <property type="match status" value="1"/>
</dbReference>
<evidence type="ECO:0000313" key="5">
    <source>
        <dbReference type="Proteomes" id="UP000289465"/>
    </source>
</evidence>
<protein>
    <submittedName>
        <fullName evidence="4">HTH-type transcriptional regulator CdhR</fullName>
    </submittedName>
</protein>
<evidence type="ECO:0000313" key="4">
    <source>
        <dbReference type="EMBL" id="SSW71247.1"/>
    </source>
</evidence>
<name>A0A446CTQ7_9BURK</name>
<dbReference type="CDD" id="cd03137">
    <property type="entry name" value="GATase1_AraC_1"/>
    <property type="match status" value="1"/>
</dbReference>
<dbReference type="InterPro" id="IPR018060">
    <property type="entry name" value="HTH_AraC"/>
</dbReference>
<dbReference type="PROSITE" id="PS01124">
    <property type="entry name" value="HTH_ARAC_FAMILY_2"/>
    <property type="match status" value="1"/>
</dbReference>
<proteinExistence type="predicted"/>
<dbReference type="Pfam" id="PF12833">
    <property type="entry name" value="HTH_18"/>
    <property type="match status" value="1"/>
</dbReference>
<reference evidence="4 5" key="1">
    <citation type="submission" date="2018-07" db="EMBL/GenBank/DDBJ databases">
        <authorList>
            <person name="Peeters C."/>
        </authorList>
    </citation>
    <scope>NUCLEOTIDE SEQUENCE [LARGE SCALE GENOMIC DNA]</scope>
    <source>
        <strain evidence="4 5">LMG 30378</strain>
    </source>
</reference>
<evidence type="ECO:0000259" key="3">
    <source>
        <dbReference type="PROSITE" id="PS01124"/>
    </source>
</evidence>
<keyword evidence="1" id="KW-0805">Transcription regulation</keyword>
<evidence type="ECO:0000256" key="1">
    <source>
        <dbReference type="ARBA" id="ARBA00023015"/>
    </source>
</evidence>
<accession>A0A446CTQ7</accession>
<dbReference type="InterPro" id="IPR052158">
    <property type="entry name" value="INH-QAR"/>
</dbReference>